<organism evidence="4 5">
    <name type="scientific">Salimicrobium halophilum</name>
    <dbReference type="NCBI Taxonomy" id="86666"/>
    <lineage>
        <taxon>Bacteria</taxon>
        <taxon>Bacillati</taxon>
        <taxon>Bacillota</taxon>
        <taxon>Bacilli</taxon>
        <taxon>Bacillales</taxon>
        <taxon>Bacillaceae</taxon>
        <taxon>Salimicrobium</taxon>
    </lineage>
</organism>
<keyword evidence="5" id="KW-1185">Reference proteome</keyword>
<evidence type="ECO:0000313" key="4">
    <source>
        <dbReference type="EMBL" id="SDJ24716.1"/>
    </source>
</evidence>
<evidence type="ECO:0000313" key="5">
    <source>
        <dbReference type="Proteomes" id="UP000199225"/>
    </source>
</evidence>
<dbReference type="STRING" id="86666.SAMN04490247_1273"/>
<keyword evidence="2" id="KW-0732">Signal</keyword>
<evidence type="ECO:0000259" key="3">
    <source>
        <dbReference type="Pfam" id="PF03413"/>
    </source>
</evidence>
<reference evidence="5" key="1">
    <citation type="submission" date="2016-10" db="EMBL/GenBank/DDBJ databases">
        <authorList>
            <person name="Varghese N."/>
            <person name="Submissions S."/>
        </authorList>
    </citation>
    <scope>NUCLEOTIDE SEQUENCE [LARGE SCALE GENOMIC DNA]</scope>
    <source>
        <strain evidence="5">DSM 4771</strain>
    </source>
</reference>
<dbReference type="InterPro" id="IPR025711">
    <property type="entry name" value="PepSY"/>
</dbReference>
<feature type="chain" id="PRO_5038967702" evidence="2">
    <location>
        <begin position="25"/>
        <end position="165"/>
    </location>
</feature>
<dbReference type="Gene3D" id="3.10.450.40">
    <property type="match status" value="2"/>
</dbReference>
<feature type="signal peptide" evidence="2">
    <location>
        <begin position="1"/>
        <end position="24"/>
    </location>
</feature>
<feature type="domain" description="PepSY" evidence="3">
    <location>
        <begin position="35"/>
        <end position="92"/>
    </location>
</feature>
<dbReference type="EMBL" id="FNEV01000003">
    <property type="protein sequence ID" value="SDJ24716.1"/>
    <property type="molecule type" value="Genomic_DNA"/>
</dbReference>
<evidence type="ECO:0000256" key="1">
    <source>
        <dbReference type="SAM" id="MobiDB-lite"/>
    </source>
</evidence>
<dbReference type="RefSeq" id="WP_176757446.1">
    <property type="nucleotide sequence ID" value="NZ_FNEV01000003.1"/>
</dbReference>
<dbReference type="AlphaFoldDB" id="A0A1G8S693"/>
<dbReference type="Pfam" id="PF03413">
    <property type="entry name" value="PepSY"/>
    <property type="match status" value="2"/>
</dbReference>
<proteinExistence type="predicted"/>
<gene>
    <name evidence="4" type="ORF">SAMN04490247_1273</name>
</gene>
<dbReference type="Proteomes" id="UP000199225">
    <property type="component" value="Unassembled WGS sequence"/>
</dbReference>
<accession>A0A1G8S693</accession>
<sequence length="165" mass="18185">MRNKWLIGLGTAVLIGGGAFSVNALTNENSGPVDLSEEEATKIVQEEMQGFTVDSVKRDDDDGRAVYEVKGTTEEGKQLDVDIDANEGSITEMDHDGEDKEYTGERTLSEEEAKTIAKEEASGSITEFEIDDGHYEVEVKDGNTEYELTIHGQTGEVLEFEQEEK</sequence>
<feature type="compositionally biased region" description="Basic and acidic residues" evidence="1">
    <location>
        <begin position="92"/>
        <end position="112"/>
    </location>
</feature>
<feature type="domain" description="PepSY" evidence="3">
    <location>
        <begin position="108"/>
        <end position="159"/>
    </location>
</feature>
<dbReference type="SUPFAM" id="SSF160574">
    <property type="entry name" value="BT0923-like"/>
    <property type="match status" value="1"/>
</dbReference>
<protein>
    <submittedName>
        <fullName evidence="4">Uncharacterized membrane protein YkoI</fullName>
    </submittedName>
</protein>
<evidence type="ECO:0000256" key="2">
    <source>
        <dbReference type="SAM" id="SignalP"/>
    </source>
</evidence>
<name>A0A1G8S693_9BACI</name>
<feature type="region of interest" description="Disordered" evidence="1">
    <location>
        <begin position="88"/>
        <end position="112"/>
    </location>
</feature>